<dbReference type="KEGG" id="acad:UA74_00520"/>
<dbReference type="GO" id="GO:0004175">
    <property type="term" value="F:endopeptidase activity"/>
    <property type="evidence" value="ECO:0007669"/>
    <property type="project" value="UniProtKB-ARBA"/>
</dbReference>
<dbReference type="GO" id="GO:0006508">
    <property type="term" value="P:proteolysis"/>
    <property type="evidence" value="ECO:0007669"/>
    <property type="project" value="UniProtKB-KW"/>
</dbReference>
<protein>
    <submittedName>
        <fullName evidence="3">Metal-dependent membrane protease</fullName>
    </submittedName>
</protein>
<dbReference type="AlphaFoldDB" id="A0AAC9PPQ6"/>
<keyword evidence="1" id="KW-0812">Transmembrane</keyword>
<feature type="transmembrane region" description="Helical" evidence="1">
    <location>
        <begin position="127"/>
        <end position="146"/>
    </location>
</feature>
<keyword evidence="3" id="KW-0645">Protease</keyword>
<feature type="domain" description="CAAX prenyl protease 2/Lysostaphin resistance protein A-like" evidence="2">
    <location>
        <begin position="166"/>
        <end position="257"/>
    </location>
</feature>
<evidence type="ECO:0000313" key="3">
    <source>
        <dbReference type="EMBL" id="APU12203.1"/>
    </source>
</evidence>
<reference evidence="4" key="1">
    <citation type="submission" date="2016-06" db="EMBL/GenBank/DDBJ databases">
        <title>Complete genome sequence of Actinoalloteichus fjordicus DSM 46855 (=ADI127-17), type strain of the new species Actinoalloteichus fjordicus.</title>
        <authorList>
            <person name="Ruckert C."/>
            <person name="Nouioui I."/>
            <person name="Willmese J."/>
            <person name="van Wezel G."/>
            <person name="Klenk H.-P."/>
            <person name="Kalinowski J."/>
            <person name="Zotchev S.B."/>
        </authorList>
    </citation>
    <scope>NUCLEOTIDE SEQUENCE [LARGE SCALE GENOMIC DNA]</scope>
    <source>
        <strain evidence="4">ADI127-7</strain>
    </source>
</reference>
<dbReference type="EMBL" id="CP016076">
    <property type="protein sequence ID" value="APU12203.1"/>
    <property type="molecule type" value="Genomic_DNA"/>
</dbReference>
<dbReference type="Pfam" id="PF02517">
    <property type="entry name" value="Rce1-like"/>
    <property type="match status" value="1"/>
</dbReference>
<name>A0AAC9PPQ6_9PSEU</name>
<evidence type="ECO:0000256" key="1">
    <source>
        <dbReference type="SAM" id="Phobius"/>
    </source>
</evidence>
<dbReference type="Proteomes" id="UP000185511">
    <property type="component" value="Chromosome"/>
</dbReference>
<feature type="transmembrane region" description="Helical" evidence="1">
    <location>
        <begin position="218"/>
        <end position="239"/>
    </location>
</feature>
<feature type="transmembrane region" description="Helical" evidence="1">
    <location>
        <begin position="245"/>
        <end position="266"/>
    </location>
</feature>
<sequence length="274" mass="30064">MPSGSPSPLLGWFRPRRPDDPAVIADPAERRAVVIELVIVFTATLGLSGLRSLLSLLDRLLRPEPLNEQEVAINVPQAALGLLDFARQLTSVLQLLSWGALGVYLIWRGGIALRRIGLDRARPGRDLMHGLGLAALIGVPGLAFYLGTRALGINLTVVPSALDEQWWRSLVLVLSALGNSWAEEILVVGYLLTRLRQLGWSENAGLLVSAVLRGSYHLYQGFGGFLGNIVMGLIYGRYWQRTNRLWALVIGHAMIDIVAFVGYALLADDISWLR</sequence>
<keyword evidence="3" id="KW-0378">Hydrolase</keyword>
<proteinExistence type="predicted"/>
<feature type="transmembrane region" description="Helical" evidence="1">
    <location>
        <begin position="89"/>
        <end position="107"/>
    </location>
</feature>
<gene>
    <name evidence="3" type="ORF">UA74_00520</name>
</gene>
<evidence type="ECO:0000313" key="4">
    <source>
        <dbReference type="Proteomes" id="UP000185511"/>
    </source>
</evidence>
<accession>A0AAC9PPQ6</accession>
<evidence type="ECO:0000259" key="2">
    <source>
        <dbReference type="Pfam" id="PF02517"/>
    </source>
</evidence>
<keyword evidence="4" id="KW-1185">Reference proteome</keyword>
<dbReference type="InterPro" id="IPR003675">
    <property type="entry name" value="Rce1/LyrA-like_dom"/>
</dbReference>
<organism evidence="3 4">
    <name type="scientific">Actinoalloteichus fjordicus</name>
    <dbReference type="NCBI Taxonomy" id="1612552"/>
    <lineage>
        <taxon>Bacteria</taxon>
        <taxon>Bacillati</taxon>
        <taxon>Actinomycetota</taxon>
        <taxon>Actinomycetes</taxon>
        <taxon>Pseudonocardiales</taxon>
        <taxon>Pseudonocardiaceae</taxon>
        <taxon>Actinoalloteichus</taxon>
    </lineage>
</organism>
<dbReference type="GO" id="GO:0080120">
    <property type="term" value="P:CAAX-box protein maturation"/>
    <property type="evidence" value="ECO:0007669"/>
    <property type="project" value="UniProtKB-ARBA"/>
</dbReference>
<keyword evidence="1" id="KW-0472">Membrane</keyword>
<keyword evidence="1" id="KW-1133">Transmembrane helix</keyword>
<dbReference type="RefSeq" id="WP_404799957.1">
    <property type="nucleotide sequence ID" value="NZ_CP016076.1"/>
</dbReference>